<dbReference type="AlphaFoldDB" id="A0A2S0PA49"/>
<dbReference type="HAMAP" id="MF_02215">
    <property type="entry name" value="UbiJ"/>
    <property type="match status" value="1"/>
</dbReference>
<evidence type="ECO:0000256" key="1">
    <source>
        <dbReference type="HAMAP-Rule" id="MF_02215"/>
    </source>
</evidence>
<accession>A0A2S0PA49</accession>
<dbReference type="GO" id="GO:0006744">
    <property type="term" value="P:ubiquinone biosynthetic process"/>
    <property type="evidence" value="ECO:0007669"/>
    <property type="project" value="UniProtKB-UniRule"/>
</dbReference>
<dbReference type="InterPro" id="IPR038989">
    <property type="entry name" value="UbiJ"/>
</dbReference>
<dbReference type="PANTHER" id="PTHR38693">
    <property type="entry name" value="UBIQUINONE BIOSYNTHESIS PROTEIN UBIJ"/>
    <property type="match status" value="1"/>
</dbReference>
<evidence type="ECO:0000313" key="3">
    <source>
        <dbReference type="Proteomes" id="UP000244173"/>
    </source>
</evidence>
<evidence type="ECO:0000313" key="2">
    <source>
        <dbReference type="EMBL" id="AVY94274.1"/>
    </source>
</evidence>
<keyword evidence="1" id="KW-0831">Ubiquinone biosynthesis</keyword>
<dbReference type="KEGG" id="maer:DAI18_09645"/>
<dbReference type="STRING" id="1122240.GCA_000620105_03217"/>
<dbReference type="Proteomes" id="UP000244173">
    <property type="component" value="Chromosome"/>
</dbReference>
<proteinExistence type="inferred from homology"/>
<protein>
    <recommendedName>
        <fullName evidence="1">Ubiquinone biosynthesis accessory factor UbiJ</fullName>
    </recommendedName>
</protein>
<dbReference type="OrthoDB" id="8525483at2"/>
<dbReference type="GO" id="GO:0005737">
    <property type="term" value="C:cytoplasm"/>
    <property type="evidence" value="ECO:0007669"/>
    <property type="project" value="UniProtKB-SubCell"/>
</dbReference>
<organism evidence="2 3">
    <name type="scientific">Microvirgula aerodenitrificans</name>
    <dbReference type="NCBI Taxonomy" id="57480"/>
    <lineage>
        <taxon>Bacteria</taxon>
        <taxon>Pseudomonadati</taxon>
        <taxon>Pseudomonadota</taxon>
        <taxon>Betaproteobacteria</taxon>
        <taxon>Neisseriales</taxon>
        <taxon>Aquaspirillaceae</taxon>
        <taxon>Microvirgula</taxon>
    </lineage>
</organism>
<dbReference type="EMBL" id="CP028519">
    <property type="protein sequence ID" value="AVY94274.1"/>
    <property type="molecule type" value="Genomic_DNA"/>
</dbReference>
<sequence length="190" mass="20567">MHRPQIAVFNHLLAQQPALRADFAALAGRRVRVELTPFAVSGVVCEDGYWAKTSGEPEAVVRLGAGTALRRLSGSPLGPADVELHGDAELAAQLARLAGRLQWDAVEDLSRVMGDMAAARVAGAARGLLGFKGEIAVRLGRSLVEHWRDEVPLVARRHDVAGFCLQVDDARDAVERLDKRIERLLGAKPR</sequence>
<keyword evidence="3" id="KW-1185">Reference proteome</keyword>
<gene>
    <name evidence="1" type="primary">ubiJ</name>
    <name evidence="2" type="ORF">DAI18_09645</name>
</gene>
<dbReference type="UniPathway" id="UPA00232"/>
<dbReference type="RefSeq" id="WP_028500108.1">
    <property type="nucleotide sequence ID" value="NZ_CP028519.1"/>
</dbReference>
<comment type="pathway">
    <text evidence="1">Cofactor biosynthesis; ubiquinone biosynthesis.</text>
</comment>
<reference evidence="2 3" key="1">
    <citation type="submission" date="2018-04" db="EMBL/GenBank/DDBJ databases">
        <title>Denitrifier Microvirgula.</title>
        <authorList>
            <person name="Anderson E."/>
            <person name="Jang J."/>
            <person name="Ishii S."/>
        </authorList>
    </citation>
    <scope>NUCLEOTIDE SEQUENCE [LARGE SCALE GENOMIC DNA]</scope>
    <source>
        <strain evidence="2 3">BE2.4</strain>
    </source>
</reference>
<comment type="subcellular location">
    <subcellularLocation>
        <location evidence="1">Cytoplasm</location>
    </subcellularLocation>
</comment>
<dbReference type="PANTHER" id="PTHR38693:SF1">
    <property type="entry name" value="UBIQUINONE BIOSYNTHESIS ACCESSORY FACTOR UBIJ"/>
    <property type="match status" value="1"/>
</dbReference>
<comment type="similarity">
    <text evidence="1">Belongs to the UbiJ family.</text>
</comment>
<keyword evidence="1" id="KW-0963">Cytoplasm</keyword>
<comment type="function">
    <text evidence="1">Required for ubiquinone (coenzyme Q) biosynthesis. Binds hydrophobic ubiquinone biosynthetic intermediates via its SCP2 domain and is essential for the stability of the Ubi complex. May constitute a docking platform where Ubi enzymes assemble and access their SCP2-bound polyprenyl substrates.</text>
</comment>
<name>A0A2S0PA49_9NEIS</name>